<protein>
    <submittedName>
        <fullName evidence="2">Uncharacterized protein</fullName>
    </submittedName>
</protein>
<accession>A0A6A5UV46</accession>
<keyword evidence="3" id="KW-1185">Reference proteome</keyword>
<dbReference type="EMBL" id="ML976741">
    <property type="protein sequence ID" value="KAF1966776.1"/>
    <property type="molecule type" value="Genomic_DNA"/>
</dbReference>
<feature type="region of interest" description="Disordered" evidence="1">
    <location>
        <begin position="142"/>
        <end position="161"/>
    </location>
</feature>
<reference evidence="2" key="1">
    <citation type="journal article" date="2020" name="Stud. Mycol.">
        <title>101 Dothideomycetes genomes: a test case for predicting lifestyles and emergence of pathogens.</title>
        <authorList>
            <person name="Haridas S."/>
            <person name="Albert R."/>
            <person name="Binder M."/>
            <person name="Bloem J."/>
            <person name="Labutti K."/>
            <person name="Salamov A."/>
            <person name="Andreopoulos B."/>
            <person name="Baker S."/>
            <person name="Barry K."/>
            <person name="Bills G."/>
            <person name="Bluhm B."/>
            <person name="Cannon C."/>
            <person name="Castanera R."/>
            <person name="Culley D."/>
            <person name="Daum C."/>
            <person name="Ezra D."/>
            <person name="Gonzalez J."/>
            <person name="Henrissat B."/>
            <person name="Kuo A."/>
            <person name="Liang C."/>
            <person name="Lipzen A."/>
            <person name="Lutzoni F."/>
            <person name="Magnuson J."/>
            <person name="Mondo S."/>
            <person name="Nolan M."/>
            <person name="Ohm R."/>
            <person name="Pangilinan J."/>
            <person name="Park H.-J."/>
            <person name="Ramirez L."/>
            <person name="Alfaro M."/>
            <person name="Sun H."/>
            <person name="Tritt A."/>
            <person name="Yoshinaga Y."/>
            <person name="Zwiers L.-H."/>
            <person name="Turgeon B."/>
            <person name="Goodwin S."/>
            <person name="Spatafora J."/>
            <person name="Crous P."/>
            <person name="Grigoriev I."/>
        </authorList>
    </citation>
    <scope>NUCLEOTIDE SEQUENCE</scope>
    <source>
        <strain evidence="2">CBS 107.79</strain>
    </source>
</reference>
<organism evidence="2 3">
    <name type="scientific">Bimuria novae-zelandiae CBS 107.79</name>
    <dbReference type="NCBI Taxonomy" id="1447943"/>
    <lineage>
        <taxon>Eukaryota</taxon>
        <taxon>Fungi</taxon>
        <taxon>Dikarya</taxon>
        <taxon>Ascomycota</taxon>
        <taxon>Pezizomycotina</taxon>
        <taxon>Dothideomycetes</taxon>
        <taxon>Pleosporomycetidae</taxon>
        <taxon>Pleosporales</taxon>
        <taxon>Massarineae</taxon>
        <taxon>Didymosphaeriaceae</taxon>
        <taxon>Bimuria</taxon>
    </lineage>
</organism>
<dbReference type="Proteomes" id="UP000800036">
    <property type="component" value="Unassembled WGS sequence"/>
</dbReference>
<gene>
    <name evidence="2" type="ORF">BU23DRAFT_311792</name>
</gene>
<feature type="compositionally biased region" description="Polar residues" evidence="1">
    <location>
        <begin position="147"/>
        <end position="158"/>
    </location>
</feature>
<sequence>MTNGTIDAYEAGVFFLQRYSSQQHCCAFGNLFLLLSSSTYICMALSCHLGFGLCNARKTKIPFWCSKAGSSAEFAVEKKRLIMHKNFPILQCRIDRLIPTGWIDSAAAMDEAPRRSAAAQATALKRCLRKLRARAKEGEGYGREVASSLTRAPSSTTAPIAEGTLQRRAYVQLHTQRVEVIQAHRPEGAVRKILAGICRHIPLPQRPGAEPRSGHVILRRGQSSRRNNILTQDTFNGRTVSGLSIYNALDDDIVVNLSSDEHFFLQRVTGAASR</sequence>
<proteinExistence type="predicted"/>
<name>A0A6A5UV46_9PLEO</name>
<dbReference type="AlphaFoldDB" id="A0A6A5UV46"/>
<evidence type="ECO:0000313" key="2">
    <source>
        <dbReference type="EMBL" id="KAF1966776.1"/>
    </source>
</evidence>
<evidence type="ECO:0000256" key="1">
    <source>
        <dbReference type="SAM" id="MobiDB-lite"/>
    </source>
</evidence>
<evidence type="ECO:0000313" key="3">
    <source>
        <dbReference type="Proteomes" id="UP000800036"/>
    </source>
</evidence>